<evidence type="ECO:0000256" key="2">
    <source>
        <dbReference type="ARBA" id="ARBA00022801"/>
    </source>
</evidence>
<evidence type="ECO:0000313" key="5">
    <source>
        <dbReference type="Proteomes" id="UP001501116"/>
    </source>
</evidence>
<feature type="domain" description="Serine aminopeptidase S33" evidence="3">
    <location>
        <begin position="31"/>
        <end position="261"/>
    </location>
</feature>
<dbReference type="Gene3D" id="1.10.10.800">
    <property type="match status" value="1"/>
</dbReference>
<dbReference type="Pfam" id="PF12146">
    <property type="entry name" value="Hydrolase_4"/>
    <property type="match status" value="1"/>
</dbReference>
<gene>
    <name evidence="4" type="ORF">GCM10009754_85120</name>
</gene>
<dbReference type="Proteomes" id="UP001501116">
    <property type="component" value="Unassembled WGS sequence"/>
</dbReference>
<dbReference type="PANTHER" id="PTHR22946:SF9">
    <property type="entry name" value="POLYKETIDE TRANSFERASE AF380"/>
    <property type="match status" value="1"/>
</dbReference>
<proteinExistence type="inferred from homology"/>
<dbReference type="InterPro" id="IPR050261">
    <property type="entry name" value="FrsA_esterase"/>
</dbReference>
<dbReference type="Gene3D" id="3.40.50.1820">
    <property type="entry name" value="alpha/beta hydrolase"/>
    <property type="match status" value="1"/>
</dbReference>
<dbReference type="InterPro" id="IPR029058">
    <property type="entry name" value="AB_hydrolase_fold"/>
</dbReference>
<dbReference type="RefSeq" id="WP_344431766.1">
    <property type="nucleotide sequence ID" value="NZ_BAAANN010000068.1"/>
</dbReference>
<dbReference type="InterPro" id="IPR022742">
    <property type="entry name" value="Hydrolase_4"/>
</dbReference>
<organism evidence="4 5">
    <name type="scientific">Amycolatopsis minnesotensis</name>
    <dbReference type="NCBI Taxonomy" id="337894"/>
    <lineage>
        <taxon>Bacteria</taxon>
        <taxon>Bacillati</taxon>
        <taxon>Actinomycetota</taxon>
        <taxon>Actinomycetes</taxon>
        <taxon>Pseudonocardiales</taxon>
        <taxon>Pseudonocardiaceae</taxon>
        <taxon>Amycolatopsis</taxon>
    </lineage>
</organism>
<evidence type="ECO:0000313" key="4">
    <source>
        <dbReference type="EMBL" id="GAA1992961.1"/>
    </source>
</evidence>
<sequence length="296" mass="32242">MNREEFLFGEVGRRCAAWLYRPSDPGARPPCVVMAHGLGAVRAMGLDSYASRFADAGMAVLVFDYRGFGDSEGEPRQVVDIDSQLRDWAAAVDCARRFPGVDGTRIALWGTSFSGGHVLTLAARDPRFAAVVSQVPYLGLPARRGLPRGHTIRLALSALRDRARAVVRVRPLLLQTIGEPGSRAFLREAGAEEKFRSLLAPGASWHNTVAARVVLGLPRYRPGDQAADVECPLLLCACENDAITPLAPVAEAALAAPRAELCSYQGEHFDIYRGPVFDRAVTDQIRFLRRHLTLPA</sequence>
<accession>A0ABN2SWZ9</accession>
<keyword evidence="2 4" id="KW-0378">Hydrolase</keyword>
<reference evidence="4 5" key="1">
    <citation type="journal article" date="2019" name="Int. J. Syst. Evol. Microbiol.">
        <title>The Global Catalogue of Microorganisms (GCM) 10K type strain sequencing project: providing services to taxonomists for standard genome sequencing and annotation.</title>
        <authorList>
            <consortium name="The Broad Institute Genomics Platform"/>
            <consortium name="The Broad Institute Genome Sequencing Center for Infectious Disease"/>
            <person name="Wu L."/>
            <person name="Ma J."/>
        </authorList>
    </citation>
    <scope>NUCLEOTIDE SEQUENCE [LARGE SCALE GENOMIC DNA]</scope>
    <source>
        <strain evidence="4 5">JCM 14545</strain>
    </source>
</reference>
<dbReference type="GO" id="GO:0016787">
    <property type="term" value="F:hydrolase activity"/>
    <property type="evidence" value="ECO:0007669"/>
    <property type="project" value="UniProtKB-KW"/>
</dbReference>
<dbReference type="PANTHER" id="PTHR22946">
    <property type="entry name" value="DIENELACTONE HYDROLASE DOMAIN-CONTAINING PROTEIN-RELATED"/>
    <property type="match status" value="1"/>
</dbReference>
<name>A0ABN2SWZ9_9PSEU</name>
<evidence type="ECO:0000256" key="1">
    <source>
        <dbReference type="ARBA" id="ARBA00008645"/>
    </source>
</evidence>
<dbReference type="EMBL" id="BAAANN010000068">
    <property type="protein sequence ID" value="GAA1992961.1"/>
    <property type="molecule type" value="Genomic_DNA"/>
</dbReference>
<comment type="similarity">
    <text evidence="1">Belongs to the AB hydrolase superfamily.</text>
</comment>
<protein>
    <submittedName>
        <fullName evidence="4">Alpha/beta fold hydrolase</fullName>
    </submittedName>
</protein>
<comment type="caution">
    <text evidence="4">The sequence shown here is derived from an EMBL/GenBank/DDBJ whole genome shotgun (WGS) entry which is preliminary data.</text>
</comment>
<keyword evidence="5" id="KW-1185">Reference proteome</keyword>
<evidence type="ECO:0000259" key="3">
    <source>
        <dbReference type="Pfam" id="PF12146"/>
    </source>
</evidence>
<dbReference type="SUPFAM" id="SSF53474">
    <property type="entry name" value="alpha/beta-Hydrolases"/>
    <property type="match status" value="1"/>
</dbReference>